<feature type="region of interest" description="Disordered" evidence="1">
    <location>
        <begin position="105"/>
        <end position="125"/>
    </location>
</feature>
<dbReference type="AlphaFoldDB" id="A0A1C7FFR8"/>
<gene>
    <name evidence="2" type="ORF">VSVS05_03225</name>
</gene>
<organism evidence="2 3">
    <name type="scientific">Vibrio scophthalmi</name>
    <dbReference type="NCBI Taxonomy" id="45658"/>
    <lineage>
        <taxon>Bacteria</taxon>
        <taxon>Pseudomonadati</taxon>
        <taxon>Pseudomonadota</taxon>
        <taxon>Gammaproteobacteria</taxon>
        <taxon>Vibrionales</taxon>
        <taxon>Vibrionaceae</taxon>
        <taxon>Vibrio</taxon>
    </lineage>
</organism>
<sequence>MWQGLRLGGRVVHHLMRRYADAEKNKESILAKALKIKENLYVNMDAVVEFLVDEKSLRLTTNAHPELAFYQIAQEGSDAYGEIFVPVNELHRIKRELGSFMGVKLHTEKDNEDSSSESTETEVAE</sequence>
<evidence type="ECO:0000313" key="3">
    <source>
        <dbReference type="Proteomes" id="UP000092528"/>
    </source>
</evidence>
<feature type="compositionally biased region" description="Acidic residues" evidence="1">
    <location>
        <begin position="110"/>
        <end position="125"/>
    </location>
</feature>
<proteinExistence type="predicted"/>
<accession>A0A1C7FFR8</accession>
<dbReference type="EMBL" id="CP016415">
    <property type="protein sequence ID" value="ANU38263.1"/>
    <property type="molecule type" value="Genomic_DNA"/>
</dbReference>
<name>A0A1C7FFR8_9VIBR</name>
<evidence type="ECO:0000313" key="2">
    <source>
        <dbReference type="EMBL" id="ANU38263.1"/>
    </source>
</evidence>
<reference evidence="2 3" key="1">
    <citation type="submission" date="2016-07" db="EMBL/GenBank/DDBJ databases">
        <title>Genome sequencing of Vibrio scophthalmi strain VS-05, an isolated from Paralichthys olivaceus.</title>
        <authorList>
            <person name="Han H.-J."/>
        </authorList>
    </citation>
    <scope>NUCLEOTIDE SEQUENCE [LARGE SCALE GENOMIC DNA]</scope>
    <source>
        <strain evidence="2 3">VS-05</strain>
    </source>
</reference>
<evidence type="ECO:0000256" key="1">
    <source>
        <dbReference type="SAM" id="MobiDB-lite"/>
    </source>
</evidence>
<keyword evidence="3" id="KW-1185">Reference proteome</keyword>
<dbReference type="Proteomes" id="UP000092528">
    <property type="component" value="Chromosome 2"/>
</dbReference>
<dbReference type="PATRIC" id="fig|45658.7.peg.3176"/>
<protein>
    <submittedName>
        <fullName evidence="2">Uncharacterized protein</fullName>
    </submittedName>
</protein>